<dbReference type="AlphaFoldDB" id="A0A9Q0EYB7"/>
<feature type="region of interest" description="Disordered" evidence="1">
    <location>
        <begin position="105"/>
        <end position="153"/>
    </location>
</feature>
<proteinExistence type="predicted"/>
<name>A0A9Q0EYB7_9ROSI</name>
<comment type="caution">
    <text evidence="2">The sequence shown here is derived from an EMBL/GenBank/DDBJ whole genome shotgun (WGS) entry which is preliminary data.</text>
</comment>
<dbReference type="PANTHER" id="PTHR35749">
    <property type="entry name" value="OSJNBA0084A10.10 PROTEIN"/>
    <property type="match status" value="1"/>
</dbReference>
<sequence>MNKLLEFGRKAMFYVRVLSGYEERRIRNYRLMLEKKLQKAQAEKEAMKLIPEKLILTEVRRMVEDMQKLNKTLEQTEKAIEEYFSPLDKQAEAIMKMQLESQSKSMTEMAKAMQAEVLREHSRHLKNENLEGTDSNQRDQESGSSSKQQAQTG</sequence>
<organism evidence="2 3">
    <name type="scientific">Turnera subulata</name>
    <dbReference type="NCBI Taxonomy" id="218843"/>
    <lineage>
        <taxon>Eukaryota</taxon>
        <taxon>Viridiplantae</taxon>
        <taxon>Streptophyta</taxon>
        <taxon>Embryophyta</taxon>
        <taxon>Tracheophyta</taxon>
        <taxon>Spermatophyta</taxon>
        <taxon>Magnoliopsida</taxon>
        <taxon>eudicotyledons</taxon>
        <taxon>Gunneridae</taxon>
        <taxon>Pentapetalae</taxon>
        <taxon>rosids</taxon>
        <taxon>fabids</taxon>
        <taxon>Malpighiales</taxon>
        <taxon>Passifloraceae</taxon>
        <taxon>Turnera</taxon>
    </lineage>
</organism>
<dbReference type="EMBL" id="JAKUCV010007843">
    <property type="protein sequence ID" value="KAJ4821828.1"/>
    <property type="molecule type" value="Genomic_DNA"/>
</dbReference>
<dbReference type="PANTHER" id="PTHR35749:SF1">
    <property type="entry name" value="OSJNBA0084A10.10 PROTEIN"/>
    <property type="match status" value="1"/>
</dbReference>
<reference evidence="2" key="2">
    <citation type="journal article" date="2023" name="Plants (Basel)">
        <title>Annotation of the Turnera subulata (Passifloraceae) Draft Genome Reveals the S-Locus Evolved after the Divergence of Turneroideae from Passifloroideae in a Stepwise Manner.</title>
        <authorList>
            <person name="Henning P.M."/>
            <person name="Roalson E.H."/>
            <person name="Mir W."/>
            <person name="McCubbin A.G."/>
            <person name="Shore J.S."/>
        </authorList>
    </citation>
    <scope>NUCLEOTIDE SEQUENCE</scope>
    <source>
        <strain evidence="2">F60SS</strain>
    </source>
</reference>
<protein>
    <submittedName>
        <fullName evidence="2">Uncharacterized protein</fullName>
    </submittedName>
</protein>
<evidence type="ECO:0000256" key="1">
    <source>
        <dbReference type="SAM" id="MobiDB-lite"/>
    </source>
</evidence>
<gene>
    <name evidence="2" type="ORF">Tsubulata_043993</name>
</gene>
<evidence type="ECO:0000313" key="3">
    <source>
        <dbReference type="Proteomes" id="UP001141552"/>
    </source>
</evidence>
<keyword evidence="3" id="KW-1185">Reference proteome</keyword>
<feature type="compositionally biased region" description="Polar residues" evidence="1">
    <location>
        <begin position="142"/>
        <end position="153"/>
    </location>
</feature>
<evidence type="ECO:0000313" key="2">
    <source>
        <dbReference type="EMBL" id="KAJ4821828.1"/>
    </source>
</evidence>
<feature type="compositionally biased region" description="Basic and acidic residues" evidence="1">
    <location>
        <begin position="117"/>
        <end position="129"/>
    </location>
</feature>
<dbReference type="OrthoDB" id="1929657at2759"/>
<reference evidence="2" key="1">
    <citation type="submission" date="2022-02" db="EMBL/GenBank/DDBJ databases">
        <authorList>
            <person name="Henning P.M."/>
            <person name="McCubbin A.G."/>
            <person name="Shore J.S."/>
        </authorList>
    </citation>
    <scope>NUCLEOTIDE SEQUENCE</scope>
    <source>
        <strain evidence="2">F60SS</strain>
        <tissue evidence="2">Leaves</tissue>
    </source>
</reference>
<accession>A0A9Q0EYB7</accession>
<dbReference type="Proteomes" id="UP001141552">
    <property type="component" value="Unassembled WGS sequence"/>
</dbReference>